<keyword evidence="1" id="KW-1133">Transmembrane helix</keyword>
<dbReference type="RefSeq" id="WP_126683889.1">
    <property type="nucleotide sequence ID" value="NZ_RYYV01000004.1"/>
</dbReference>
<evidence type="ECO:0000313" key="2">
    <source>
        <dbReference type="EMBL" id="RUL77494.1"/>
    </source>
</evidence>
<proteinExistence type="predicted"/>
<evidence type="ECO:0000256" key="1">
    <source>
        <dbReference type="SAM" id="Phobius"/>
    </source>
</evidence>
<protein>
    <submittedName>
        <fullName evidence="2">DUF4386 domain-containing protein</fullName>
    </submittedName>
</protein>
<feature type="transmembrane region" description="Helical" evidence="1">
    <location>
        <begin position="169"/>
        <end position="188"/>
    </location>
</feature>
<accession>A0A432M7L1</accession>
<reference evidence="2 3" key="1">
    <citation type="submission" date="2018-12" db="EMBL/GenBank/DDBJ databases">
        <title>Dyella dinghuensis sp. nov. DHOA06 and Dyella choica sp. nov. 4M-K27, isolated from forest soil.</title>
        <authorList>
            <person name="Qiu L.-H."/>
            <person name="Gao Z.-H."/>
        </authorList>
    </citation>
    <scope>NUCLEOTIDE SEQUENCE [LARGE SCALE GENOMIC DNA]</scope>
    <source>
        <strain evidence="2 3">4M-K27</strain>
    </source>
</reference>
<dbReference type="InterPro" id="IPR025495">
    <property type="entry name" value="DUF4386"/>
</dbReference>
<dbReference type="Proteomes" id="UP000274358">
    <property type="component" value="Unassembled WGS sequence"/>
</dbReference>
<feature type="transmembrane region" description="Helical" evidence="1">
    <location>
        <begin position="143"/>
        <end position="162"/>
    </location>
</feature>
<dbReference type="OrthoDB" id="1160166at2"/>
<gene>
    <name evidence="2" type="ORF">EKH80_06275</name>
</gene>
<keyword evidence="1" id="KW-0812">Transmembrane</keyword>
<keyword evidence="3" id="KW-1185">Reference proteome</keyword>
<sequence length="229" mass="24862">MDSMAKTARLAGLLYVIVVVTGIFSLQYVPSHIIVSGDVTATFNHLVASESLFRAGIAVNVISHVAFVLLPLALYKLLSPVNRSAAAAMVALALVSVPMDLLAVAYQLDILTLLHDDTYRQALTANPLHSMVQASLDAFDDRITLAEMFWGLWLFPFGYLVFRSGFLPRLLGVLLMLGCFSYLILFFAQVLRPGYDVPGFVMLPAACGEIGIALWLLIVGVGRKATASR</sequence>
<feature type="transmembrane region" description="Helical" evidence="1">
    <location>
        <begin position="12"/>
        <end position="35"/>
    </location>
</feature>
<evidence type="ECO:0000313" key="3">
    <source>
        <dbReference type="Proteomes" id="UP000274358"/>
    </source>
</evidence>
<keyword evidence="1" id="KW-0472">Membrane</keyword>
<comment type="caution">
    <text evidence="2">The sequence shown here is derived from an EMBL/GenBank/DDBJ whole genome shotgun (WGS) entry which is preliminary data.</text>
</comment>
<feature type="transmembrane region" description="Helical" evidence="1">
    <location>
        <begin position="87"/>
        <end position="108"/>
    </location>
</feature>
<feature type="transmembrane region" description="Helical" evidence="1">
    <location>
        <begin position="200"/>
        <end position="221"/>
    </location>
</feature>
<dbReference type="EMBL" id="RYYV01000004">
    <property type="protein sequence ID" value="RUL77494.1"/>
    <property type="molecule type" value="Genomic_DNA"/>
</dbReference>
<feature type="transmembrane region" description="Helical" evidence="1">
    <location>
        <begin position="55"/>
        <end position="75"/>
    </location>
</feature>
<dbReference type="Pfam" id="PF14329">
    <property type="entry name" value="DUF4386"/>
    <property type="match status" value="1"/>
</dbReference>
<organism evidence="2 3">
    <name type="scientific">Dyella choica</name>
    <dbReference type="NCBI Taxonomy" id="1927959"/>
    <lineage>
        <taxon>Bacteria</taxon>
        <taxon>Pseudomonadati</taxon>
        <taxon>Pseudomonadota</taxon>
        <taxon>Gammaproteobacteria</taxon>
        <taxon>Lysobacterales</taxon>
        <taxon>Rhodanobacteraceae</taxon>
        <taxon>Dyella</taxon>
    </lineage>
</organism>
<name>A0A432M7L1_9GAMM</name>
<dbReference type="AlphaFoldDB" id="A0A432M7L1"/>